<feature type="transmembrane region" description="Helical" evidence="6">
    <location>
        <begin position="74"/>
        <end position="97"/>
    </location>
</feature>
<organism evidence="7 8">
    <name type="scientific">Stagnimonas aquatica</name>
    <dbReference type="NCBI Taxonomy" id="2689987"/>
    <lineage>
        <taxon>Bacteria</taxon>
        <taxon>Pseudomonadati</taxon>
        <taxon>Pseudomonadota</taxon>
        <taxon>Gammaproteobacteria</taxon>
        <taxon>Nevskiales</taxon>
        <taxon>Nevskiaceae</taxon>
        <taxon>Stagnimonas</taxon>
    </lineage>
</organism>
<proteinExistence type="inferred from homology"/>
<feature type="transmembrane region" description="Helical" evidence="6">
    <location>
        <begin position="47"/>
        <end position="68"/>
    </location>
</feature>
<reference evidence="7 8" key="1">
    <citation type="submission" date="2018-10" db="EMBL/GenBank/DDBJ databases">
        <authorList>
            <person name="Chen W.-M."/>
        </authorList>
    </citation>
    <scope>NUCLEOTIDE SEQUENCE [LARGE SCALE GENOMIC DNA]</scope>
    <source>
        <strain evidence="7 8">THS-13</strain>
    </source>
</reference>
<dbReference type="InterPro" id="IPR005496">
    <property type="entry name" value="Integral_membrane_TerC"/>
</dbReference>
<comment type="caution">
    <text evidence="7">The sequence shown here is derived from an EMBL/GenBank/DDBJ whole genome shotgun (WGS) entry which is preliminary data.</text>
</comment>
<dbReference type="InParanoid" id="A0A3N0VMF4"/>
<feature type="transmembrane region" description="Helical" evidence="6">
    <location>
        <begin position="216"/>
        <end position="233"/>
    </location>
</feature>
<dbReference type="Proteomes" id="UP000282106">
    <property type="component" value="Unassembled WGS sequence"/>
</dbReference>
<dbReference type="PANTHER" id="PTHR30238">
    <property type="entry name" value="MEMBRANE BOUND PREDICTED REDOX MODULATOR"/>
    <property type="match status" value="1"/>
</dbReference>
<feature type="transmembrane region" description="Helical" evidence="6">
    <location>
        <begin position="132"/>
        <end position="154"/>
    </location>
</feature>
<dbReference type="Pfam" id="PF03741">
    <property type="entry name" value="TerC"/>
    <property type="match status" value="1"/>
</dbReference>
<keyword evidence="5 6" id="KW-0472">Membrane</keyword>
<evidence type="ECO:0000256" key="4">
    <source>
        <dbReference type="ARBA" id="ARBA00022989"/>
    </source>
</evidence>
<dbReference type="RefSeq" id="WP_123210606.1">
    <property type="nucleotide sequence ID" value="NZ_RJVO01000001.1"/>
</dbReference>
<dbReference type="AlphaFoldDB" id="A0A3N0VMF4"/>
<name>A0A3N0VMF4_9GAMM</name>
<evidence type="ECO:0000256" key="1">
    <source>
        <dbReference type="ARBA" id="ARBA00004141"/>
    </source>
</evidence>
<comment type="similarity">
    <text evidence="2">Belongs to the TerC family.</text>
</comment>
<evidence type="ECO:0000313" key="7">
    <source>
        <dbReference type="EMBL" id="ROH93750.1"/>
    </source>
</evidence>
<accession>A0A3N0VMF4</accession>
<protein>
    <submittedName>
        <fullName evidence="7">TerC family protein</fullName>
    </submittedName>
</protein>
<dbReference type="GO" id="GO:0016020">
    <property type="term" value="C:membrane"/>
    <property type="evidence" value="ECO:0007669"/>
    <property type="project" value="UniProtKB-SubCell"/>
</dbReference>
<sequence length="245" mass="26531">MDFSNPELWIALITLAALEIVLGIDNIIFLSIMANKLPEHQRARARIIGLAGACLTRIALLMSLAWLARLTEPLFHLAGHAISGRDLILLGGGLFLLGKSALEIHEQVESTDGGHGPEDVIGKVASISFASVIVQIMILDIVFSLDSVITAVGMTNNVPVMVTAIIIAIGVMMFFAGAVSRFVEEHPTIKILALSFLIMIGMVLIGEGMGFHVPKAYVYFAMGFSVAVEMLNIRMRKRLQNNPSH</sequence>
<comment type="subcellular location">
    <subcellularLocation>
        <location evidence="1">Membrane</location>
        <topology evidence="1">Multi-pass membrane protein</topology>
    </subcellularLocation>
</comment>
<evidence type="ECO:0000256" key="2">
    <source>
        <dbReference type="ARBA" id="ARBA00007511"/>
    </source>
</evidence>
<dbReference type="EMBL" id="RJVO01000001">
    <property type="protein sequence ID" value="ROH93750.1"/>
    <property type="molecule type" value="Genomic_DNA"/>
</dbReference>
<feature type="transmembrane region" description="Helical" evidence="6">
    <location>
        <begin position="191"/>
        <end position="210"/>
    </location>
</feature>
<keyword evidence="8" id="KW-1185">Reference proteome</keyword>
<evidence type="ECO:0000256" key="5">
    <source>
        <dbReference type="ARBA" id="ARBA00023136"/>
    </source>
</evidence>
<dbReference type="FunCoup" id="A0A3N0VMF4">
    <property type="interactions" value="135"/>
</dbReference>
<dbReference type="PANTHER" id="PTHR30238:SF4">
    <property type="entry name" value="SLL1022 PROTEIN"/>
    <property type="match status" value="1"/>
</dbReference>
<evidence type="ECO:0000313" key="8">
    <source>
        <dbReference type="Proteomes" id="UP000282106"/>
    </source>
</evidence>
<keyword evidence="3 6" id="KW-0812">Transmembrane</keyword>
<evidence type="ECO:0000256" key="6">
    <source>
        <dbReference type="SAM" id="Phobius"/>
    </source>
</evidence>
<gene>
    <name evidence="7" type="ORF">ED208_04300</name>
</gene>
<evidence type="ECO:0000256" key="3">
    <source>
        <dbReference type="ARBA" id="ARBA00022692"/>
    </source>
</evidence>
<feature type="transmembrane region" description="Helical" evidence="6">
    <location>
        <begin position="160"/>
        <end position="179"/>
    </location>
</feature>
<keyword evidence="4 6" id="KW-1133">Transmembrane helix</keyword>
<feature type="transmembrane region" description="Helical" evidence="6">
    <location>
        <begin position="12"/>
        <end position="35"/>
    </location>
</feature>